<feature type="signal peptide" evidence="1">
    <location>
        <begin position="1"/>
        <end position="27"/>
    </location>
</feature>
<evidence type="ECO:0000256" key="1">
    <source>
        <dbReference type="SAM" id="SignalP"/>
    </source>
</evidence>
<keyword evidence="1" id="KW-0732">Signal</keyword>
<dbReference type="Proteomes" id="UP000594586">
    <property type="component" value="Chromosome"/>
</dbReference>
<dbReference type="KEGG" id="cqn:G7Y29_05015"/>
<reference evidence="2 3" key="1">
    <citation type="submission" date="2020-11" db="EMBL/GenBank/DDBJ databases">
        <title>Corynebacterium sp. MC1420.</title>
        <authorList>
            <person name="Zhou J."/>
        </authorList>
    </citation>
    <scope>NUCLEOTIDE SEQUENCE [LARGE SCALE GENOMIC DNA]</scope>
    <source>
        <strain evidence="2 3">MC1420</strain>
    </source>
</reference>
<dbReference type="AlphaFoldDB" id="A0A7T0KPK4"/>
<name>A0A7T0KPK4_9CORY</name>
<proteinExistence type="predicted"/>
<evidence type="ECO:0000313" key="2">
    <source>
        <dbReference type="EMBL" id="QPK84129.1"/>
    </source>
</evidence>
<feature type="chain" id="PRO_5032858318" evidence="1">
    <location>
        <begin position="28"/>
        <end position="67"/>
    </location>
</feature>
<dbReference type="RefSeq" id="WP_165004766.1">
    <property type="nucleotide sequence ID" value="NZ_CP064955.1"/>
</dbReference>
<protein>
    <submittedName>
        <fullName evidence="2">Uncharacterized protein</fullName>
    </submittedName>
</protein>
<organism evidence="2 3">
    <name type="scientific">Corynebacterium qintianiae</name>
    <dbReference type="NCBI Taxonomy" id="2709392"/>
    <lineage>
        <taxon>Bacteria</taxon>
        <taxon>Bacillati</taxon>
        <taxon>Actinomycetota</taxon>
        <taxon>Actinomycetes</taxon>
        <taxon>Mycobacteriales</taxon>
        <taxon>Corynebacteriaceae</taxon>
        <taxon>Corynebacterium</taxon>
    </lineage>
</organism>
<accession>A0A7T0KPK4</accession>
<keyword evidence="3" id="KW-1185">Reference proteome</keyword>
<gene>
    <name evidence="2" type="ORF">G7Y29_05015</name>
</gene>
<evidence type="ECO:0000313" key="3">
    <source>
        <dbReference type="Proteomes" id="UP000594586"/>
    </source>
</evidence>
<dbReference type="EMBL" id="CP064955">
    <property type="protein sequence ID" value="QPK84129.1"/>
    <property type="molecule type" value="Genomic_DNA"/>
</dbReference>
<sequence>MKNRLATGLTAAVLTLSAFSSMPSAHAQTVASDDSTPNIGYYSAMSDILSCTYYPMRPWCPNASRYA</sequence>